<dbReference type="InterPro" id="IPR052259">
    <property type="entry name" value="Nucleoredoxin-like"/>
</dbReference>
<keyword evidence="8" id="KW-0812">Transmembrane</keyword>
<comment type="similarity">
    <text evidence="5">Belongs to the nucleoredoxin family.</text>
</comment>
<dbReference type="Gene3D" id="3.40.30.10">
    <property type="entry name" value="Glutaredoxin"/>
    <property type="match status" value="3"/>
</dbReference>
<evidence type="ECO:0000313" key="10">
    <source>
        <dbReference type="Proteomes" id="UP001652623"/>
    </source>
</evidence>
<evidence type="ECO:0000256" key="2">
    <source>
        <dbReference type="ARBA" id="ARBA00022737"/>
    </source>
</evidence>
<feature type="domain" description="Thioredoxin" evidence="9">
    <location>
        <begin position="390"/>
        <end position="545"/>
    </location>
</feature>
<dbReference type="PANTHER" id="PTHR13871">
    <property type="entry name" value="THIOREDOXIN"/>
    <property type="match status" value="1"/>
</dbReference>
<evidence type="ECO:0000256" key="6">
    <source>
        <dbReference type="ARBA" id="ARBA00047388"/>
    </source>
</evidence>
<keyword evidence="4" id="KW-0520">NAD</keyword>
<keyword evidence="2" id="KW-0677">Repeat</keyword>
<dbReference type="EC" id="1.8.1.8" evidence="1"/>
<dbReference type="RefSeq" id="XP_048322845.2">
    <property type="nucleotide sequence ID" value="XM_048466888.2"/>
</dbReference>
<evidence type="ECO:0000256" key="3">
    <source>
        <dbReference type="ARBA" id="ARBA00023002"/>
    </source>
</evidence>
<dbReference type="InterPro" id="IPR046349">
    <property type="entry name" value="C1-like_sf"/>
</dbReference>
<dbReference type="SUPFAM" id="SSF52833">
    <property type="entry name" value="Thioredoxin-like"/>
    <property type="match status" value="3"/>
</dbReference>
<keyword evidence="8" id="KW-0472">Membrane</keyword>
<dbReference type="Pfam" id="PF13905">
    <property type="entry name" value="Thioredoxin_8"/>
    <property type="match status" value="3"/>
</dbReference>
<keyword evidence="8" id="KW-1133">Transmembrane helix</keyword>
<evidence type="ECO:0000256" key="7">
    <source>
        <dbReference type="ARBA" id="ARBA00047804"/>
    </source>
</evidence>
<evidence type="ECO:0000313" key="11">
    <source>
        <dbReference type="RefSeq" id="XP_048322845.2"/>
    </source>
</evidence>
<dbReference type="GeneID" id="125420317"/>
<evidence type="ECO:0000256" key="4">
    <source>
        <dbReference type="ARBA" id="ARBA00023027"/>
    </source>
</evidence>
<keyword evidence="10" id="KW-1185">Reference proteome</keyword>
<accession>A0ABM3I845</accession>
<dbReference type="InterPro" id="IPR013766">
    <property type="entry name" value="Thioredoxin_domain"/>
</dbReference>
<proteinExistence type="inferred from homology"/>
<dbReference type="PROSITE" id="PS00194">
    <property type="entry name" value="THIOREDOXIN_1"/>
    <property type="match status" value="1"/>
</dbReference>
<dbReference type="InterPro" id="IPR017937">
    <property type="entry name" value="Thioredoxin_CS"/>
</dbReference>
<keyword evidence="3" id="KW-0560">Oxidoreductase</keyword>
<organism evidence="10 11">
    <name type="scientific">Ziziphus jujuba</name>
    <name type="common">Chinese jujube</name>
    <name type="synonym">Ziziphus sativa</name>
    <dbReference type="NCBI Taxonomy" id="326968"/>
    <lineage>
        <taxon>Eukaryota</taxon>
        <taxon>Viridiplantae</taxon>
        <taxon>Streptophyta</taxon>
        <taxon>Embryophyta</taxon>
        <taxon>Tracheophyta</taxon>
        <taxon>Spermatophyta</taxon>
        <taxon>Magnoliopsida</taxon>
        <taxon>eudicotyledons</taxon>
        <taxon>Gunneridae</taxon>
        <taxon>Pentapetalae</taxon>
        <taxon>rosids</taxon>
        <taxon>fabids</taxon>
        <taxon>Rosales</taxon>
        <taxon>Rhamnaceae</taxon>
        <taxon>Paliureae</taxon>
        <taxon>Ziziphus</taxon>
    </lineage>
</organism>
<comment type="catalytic activity">
    <reaction evidence="7">
        <text>[protein]-dithiol + NADP(+) = [protein]-disulfide + NADPH + H(+)</text>
        <dbReference type="Rhea" id="RHEA:18753"/>
        <dbReference type="Rhea" id="RHEA-COMP:10593"/>
        <dbReference type="Rhea" id="RHEA-COMP:10594"/>
        <dbReference type="ChEBI" id="CHEBI:15378"/>
        <dbReference type="ChEBI" id="CHEBI:29950"/>
        <dbReference type="ChEBI" id="CHEBI:50058"/>
        <dbReference type="ChEBI" id="CHEBI:57783"/>
        <dbReference type="ChEBI" id="CHEBI:58349"/>
        <dbReference type="EC" id="1.8.1.8"/>
    </reaction>
</comment>
<dbReference type="InterPro" id="IPR045870">
    <property type="entry name" value="TryX_NRX_thioredoxin_dom"/>
</dbReference>
<dbReference type="PROSITE" id="PS51352">
    <property type="entry name" value="THIOREDOXIN_2"/>
    <property type="match status" value="2"/>
</dbReference>
<name>A0ABM3I845_ZIZJJ</name>
<gene>
    <name evidence="11" type="primary">LOC125420317</name>
</gene>
<dbReference type="Pfam" id="PF03107">
    <property type="entry name" value="C1_2"/>
    <property type="match status" value="1"/>
</dbReference>
<comment type="catalytic activity">
    <reaction evidence="6">
        <text>[protein]-dithiol + NAD(+) = [protein]-disulfide + NADH + H(+)</text>
        <dbReference type="Rhea" id="RHEA:18749"/>
        <dbReference type="Rhea" id="RHEA-COMP:10593"/>
        <dbReference type="Rhea" id="RHEA-COMP:10594"/>
        <dbReference type="ChEBI" id="CHEBI:15378"/>
        <dbReference type="ChEBI" id="CHEBI:29950"/>
        <dbReference type="ChEBI" id="CHEBI:50058"/>
        <dbReference type="ChEBI" id="CHEBI:57540"/>
        <dbReference type="ChEBI" id="CHEBI:57945"/>
        <dbReference type="EC" id="1.8.1.8"/>
    </reaction>
</comment>
<feature type="transmembrane region" description="Helical" evidence="8">
    <location>
        <begin position="12"/>
        <end position="31"/>
    </location>
</feature>
<dbReference type="InterPro" id="IPR036249">
    <property type="entry name" value="Thioredoxin-like_sf"/>
</dbReference>
<dbReference type="InterPro" id="IPR012336">
    <property type="entry name" value="Thioredoxin-like_fold"/>
</dbReference>
<evidence type="ECO:0000256" key="1">
    <source>
        <dbReference type="ARBA" id="ARBA00012612"/>
    </source>
</evidence>
<dbReference type="CDD" id="cd03009">
    <property type="entry name" value="TryX_like_TryX_NRX"/>
    <property type="match status" value="2"/>
</dbReference>
<dbReference type="InterPro" id="IPR004146">
    <property type="entry name" value="DC1"/>
</dbReference>
<feature type="domain" description="Thioredoxin" evidence="9">
    <location>
        <begin position="74"/>
        <end position="223"/>
    </location>
</feature>
<dbReference type="Proteomes" id="UP001652623">
    <property type="component" value="Chromosome 12"/>
</dbReference>
<evidence type="ECO:0000256" key="5">
    <source>
        <dbReference type="ARBA" id="ARBA00025782"/>
    </source>
</evidence>
<dbReference type="PANTHER" id="PTHR13871:SF96">
    <property type="entry name" value="THIOREDOXIN DOMAIN-CONTAINING PROTEIN"/>
    <property type="match status" value="1"/>
</dbReference>
<evidence type="ECO:0000259" key="9">
    <source>
        <dbReference type="PROSITE" id="PS51352"/>
    </source>
</evidence>
<protein>
    <recommendedName>
        <fullName evidence="1">protein-disulfide reductase</fullName>
        <ecNumber evidence="1">1.8.1.8</ecNumber>
    </recommendedName>
</protein>
<reference evidence="11" key="1">
    <citation type="submission" date="2025-08" db="UniProtKB">
        <authorList>
            <consortium name="RefSeq"/>
        </authorList>
    </citation>
    <scope>IDENTIFICATION</scope>
    <source>
        <tissue evidence="11">Seedling</tissue>
    </source>
</reference>
<evidence type="ECO:0000256" key="8">
    <source>
        <dbReference type="SAM" id="Phobius"/>
    </source>
</evidence>
<sequence>MAWQVVVSRRFLVFLLNQVFSFFIFFIFYFFNKKKYQTQNSTNKKSTIKGIGTYYRAQPRKKTRIMDNGVGHDLSQLLSSEERDFLIRKNGDEVKVSSLAGKIVGLYFSASWCGPCRRFTPKLIELYEEVASKGNFEVVFISSDRDDESFKNYLSEMPWLAIPFSDLDTRKRLKELFKVRGIPNLVIFDENGHVSTEKGTRIVTEYGVDAYPFTPERINFLKEQEEAAKQNQTLSSILVSSSRDYLISNDGKQVPVSELEGKLVGLYFSMNSHGGCIEFTPKLVEAYKKLKETGQGQDFEIVLISLDHKDEQFKEGFEKMPWLALPFNDKSIERLVRYFELQNLPTLVIIGPDGKTLNPDVSELIEEHGVGAYPFSPEKLAELAEIEKAKLEAQTLESLLVFEDKDYVIEKNGSKVPVSELVGKTILLYFSAHWCPPCRAFLPKLITTYHDIKAKDKAFEVIFISSDRDQSAFDEFFSSMPWLALPFGDVRKKSLQRTFKVQGIPAAIAIGPSGRTLTSNARKLIGAYGEDAYPFTEEHLKHLEKKVEEMAKGWPEKVKHESHVEHELVLTRRPAYGCNGCREPGYDWSFYCKECDFDLHPKCALKNNEEAKNEPKANDGYVCDGYVCRKA</sequence>
<dbReference type="SUPFAM" id="SSF57889">
    <property type="entry name" value="Cysteine-rich domain"/>
    <property type="match status" value="1"/>
</dbReference>